<sequence length="346" mass="38860">MQLTTGFLSALVLASSAIPSVMAQRGRESQSTTTISRTQTVYRTVRSTSLRTTTILSIRPWTMTYTTRTTRIVYTSRTFTLEGPVETVTVTSTVSSCDAPTPTLATKVIDPIPIVPTDKGEDPYSTCPPVATVTAMKKCDSSKPPCPNERKCQAAQAIINYNCDCLKAPPRTTTITTACPDECCGGYFPPRYNLLVPGGSCTGAMTAAPEITSIPLVQPPKLAPITVSDDEPEAQADEKKEEKQEEKKEEKEEEKKEEKQEEKKEEKQEEKKEEKQEEKKEETQEEKKEEKQEEKKEEKQEEKKEEKPAEKTEEKKEEQPEEDQEPEEEPEDQAGEEPEEEAPEEE</sequence>
<evidence type="ECO:0000313" key="4">
    <source>
        <dbReference type="Proteomes" id="UP001370758"/>
    </source>
</evidence>
<evidence type="ECO:0000256" key="1">
    <source>
        <dbReference type="SAM" id="MobiDB-lite"/>
    </source>
</evidence>
<dbReference type="AlphaFoldDB" id="A0AAV9WQA3"/>
<evidence type="ECO:0000256" key="2">
    <source>
        <dbReference type="SAM" id="SignalP"/>
    </source>
</evidence>
<protein>
    <recommendedName>
        <fullName evidence="5">VWFC domain-containing protein</fullName>
    </recommendedName>
</protein>
<gene>
    <name evidence="3" type="ORF">TWF481_001055</name>
</gene>
<evidence type="ECO:0000313" key="3">
    <source>
        <dbReference type="EMBL" id="KAK6512164.1"/>
    </source>
</evidence>
<feature type="compositionally biased region" description="Basic and acidic residues" evidence="1">
    <location>
        <begin position="236"/>
        <end position="318"/>
    </location>
</feature>
<reference evidence="3 4" key="1">
    <citation type="submission" date="2023-08" db="EMBL/GenBank/DDBJ databases">
        <authorList>
            <person name="Palmer J.M."/>
        </authorList>
    </citation>
    <scope>NUCLEOTIDE SEQUENCE [LARGE SCALE GENOMIC DNA]</scope>
    <source>
        <strain evidence="3 4">TWF481</strain>
    </source>
</reference>
<comment type="caution">
    <text evidence="3">The sequence shown here is derived from an EMBL/GenBank/DDBJ whole genome shotgun (WGS) entry which is preliminary data.</text>
</comment>
<dbReference type="PANTHER" id="PTHR21515:SF10">
    <property type="entry name" value="MAJOR SPERM PROTEIN"/>
    <property type="match status" value="1"/>
</dbReference>
<dbReference type="Proteomes" id="UP001370758">
    <property type="component" value="Unassembled WGS sequence"/>
</dbReference>
<feature type="signal peptide" evidence="2">
    <location>
        <begin position="1"/>
        <end position="23"/>
    </location>
</feature>
<evidence type="ECO:0008006" key="5">
    <source>
        <dbReference type="Google" id="ProtNLM"/>
    </source>
</evidence>
<name>A0AAV9WQA3_9PEZI</name>
<proteinExistence type="predicted"/>
<accession>A0AAV9WQA3</accession>
<dbReference type="EMBL" id="JAVHJL010000001">
    <property type="protein sequence ID" value="KAK6512164.1"/>
    <property type="molecule type" value="Genomic_DNA"/>
</dbReference>
<feature type="chain" id="PRO_5043597659" description="VWFC domain-containing protein" evidence="2">
    <location>
        <begin position="24"/>
        <end position="346"/>
    </location>
</feature>
<feature type="region of interest" description="Disordered" evidence="1">
    <location>
        <begin position="222"/>
        <end position="346"/>
    </location>
</feature>
<keyword evidence="4" id="KW-1185">Reference proteome</keyword>
<organism evidence="3 4">
    <name type="scientific">Arthrobotrys musiformis</name>
    <dbReference type="NCBI Taxonomy" id="47236"/>
    <lineage>
        <taxon>Eukaryota</taxon>
        <taxon>Fungi</taxon>
        <taxon>Dikarya</taxon>
        <taxon>Ascomycota</taxon>
        <taxon>Pezizomycotina</taxon>
        <taxon>Orbiliomycetes</taxon>
        <taxon>Orbiliales</taxon>
        <taxon>Orbiliaceae</taxon>
        <taxon>Arthrobotrys</taxon>
    </lineage>
</organism>
<dbReference type="PANTHER" id="PTHR21515">
    <property type="entry name" value="MAJOR SPERM PROTEIN"/>
    <property type="match status" value="1"/>
</dbReference>
<feature type="compositionally biased region" description="Acidic residues" evidence="1">
    <location>
        <begin position="319"/>
        <end position="346"/>
    </location>
</feature>
<keyword evidence="2" id="KW-0732">Signal</keyword>